<name>A0A291TCP5_9FIRM</name>
<evidence type="ECO:0000313" key="3">
    <source>
        <dbReference type="Proteomes" id="UP000223709"/>
    </source>
</evidence>
<feature type="chain" id="PRO_5012651827" description="Gingipain domain-containing protein" evidence="1">
    <location>
        <begin position="48"/>
        <end position="418"/>
    </location>
</feature>
<dbReference type="EMBL" id="CP023819">
    <property type="protein sequence ID" value="ATL90868.1"/>
    <property type="molecule type" value="Genomic_DNA"/>
</dbReference>
<evidence type="ECO:0008006" key="4">
    <source>
        <dbReference type="Google" id="ProtNLM"/>
    </source>
</evidence>
<evidence type="ECO:0000313" key="2">
    <source>
        <dbReference type="EMBL" id="ATL90868.1"/>
    </source>
</evidence>
<reference evidence="2 3" key="1">
    <citation type="submission" date="2017-10" db="EMBL/GenBank/DDBJ databases">
        <title>Complete Genome Sequence of Faecalibacterium prausnitzii isolated from the gut of healthy adult Indian.</title>
        <authorList>
            <person name="Bag S."/>
            <person name="Ghosh T.S."/>
            <person name="Das B."/>
        </authorList>
    </citation>
    <scope>NUCLEOTIDE SEQUENCE [LARGE SCALE GENOMIC DNA]</scope>
    <source>
        <strain evidence="2 3">Indica</strain>
    </source>
</reference>
<feature type="signal peptide" evidence="1">
    <location>
        <begin position="1"/>
        <end position="47"/>
    </location>
</feature>
<evidence type="ECO:0000256" key="1">
    <source>
        <dbReference type="SAM" id="SignalP"/>
    </source>
</evidence>
<keyword evidence="1" id="KW-0732">Signal</keyword>
<gene>
    <name evidence="2" type="ORF">CRH10_11480</name>
</gene>
<proteinExistence type="predicted"/>
<accession>A0A291TCP5</accession>
<dbReference type="AlphaFoldDB" id="A0A291TCP5"/>
<protein>
    <recommendedName>
        <fullName evidence="4">Gingipain domain-containing protein</fullName>
    </recommendedName>
</protein>
<sequence>MEAGDLLFRQDFSGGTSKMKTNSHRFLCALCALTVFISALFPASAFAAQAADTVAQTTLTTADAREMQQADSAVTTLTGSDAYAEMTRAQRLDAAVAQLLQLAEEGLVSARSLHVDEENGMVSFAYSCGALGGVLVEDPDEENTPFAPSELPAVDLHEMSNAPQGDLGSAMIYYAFDNTVNSSRYPYYSYMKGFWTAMGLHTRIDTTVTVSDLKRMNDYGLCILSAHGSYYTYTSGFLFKQTRTEPVILLTEESDFYKDLYYGIDLLTHRVIKINGLYCITPSFFRAAYRGGQLKDTVVLSETCEFLGVSGSLDTSMADALLAGGAKAVAGYVNNVYTVYSRSMLWDTVNHLILGQTLQESVQHSMDTYGADDLVWYNAQGGKRPHAAAAYPLLFGDVGVRLIEPNAAPAPQEVQQAA</sequence>
<dbReference type="Proteomes" id="UP000223709">
    <property type="component" value="Chromosome"/>
</dbReference>
<organism evidence="2 3">
    <name type="scientific">Faecalibacterium prausnitzii</name>
    <dbReference type="NCBI Taxonomy" id="853"/>
    <lineage>
        <taxon>Bacteria</taxon>
        <taxon>Bacillati</taxon>
        <taxon>Bacillota</taxon>
        <taxon>Clostridia</taxon>
        <taxon>Eubacteriales</taxon>
        <taxon>Oscillospiraceae</taxon>
        <taxon>Faecalibacterium</taxon>
    </lineage>
</organism>